<gene>
    <name evidence="2" type="ORF">UV89_C0011G0010</name>
</gene>
<keyword evidence="1" id="KW-0472">Membrane</keyword>
<evidence type="ECO:0000313" key="3">
    <source>
        <dbReference type="Proteomes" id="UP000033910"/>
    </source>
</evidence>
<dbReference type="Proteomes" id="UP000033910">
    <property type="component" value="Unassembled WGS sequence"/>
</dbReference>
<dbReference type="AlphaFoldDB" id="A0A0G1EPH9"/>
<evidence type="ECO:0000256" key="1">
    <source>
        <dbReference type="SAM" id="Phobius"/>
    </source>
</evidence>
<name>A0A0G1EPH9_UNCKA</name>
<reference evidence="2 3" key="1">
    <citation type="journal article" date="2015" name="Nature">
        <title>rRNA introns, odd ribosomes, and small enigmatic genomes across a large radiation of phyla.</title>
        <authorList>
            <person name="Brown C.T."/>
            <person name="Hug L.A."/>
            <person name="Thomas B.C."/>
            <person name="Sharon I."/>
            <person name="Castelle C.J."/>
            <person name="Singh A."/>
            <person name="Wilkins M.J."/>
            <person name="Williams K.H."/>
            <person name="Banfield J.F."/>
        </authorList>
    </citation>
    <scope>NUCLEOTIDE SEQUENCE [LARGE SCALE GENOMIC DNA]</scope>
</reference>
<evidence type="ECO:0000313" key="2">
    <source>
        <dbReference type="EMBL" id="KKT11688.1"/>
    </source>
</evidence>
<dbReference type="EMBL" id="LCGF01000011">
    <property type="protein sequence ID" value="KKT11688.1"/>
    <property type="molecule type" value="Genomic_DNA"/>
</dbReference>
<feature type="transmembrane region" description="Helical" evidence="1">
    <location>
        <begin position="32"/>
        <end position="53"/>
    </location>
</feature>
<accession>A0A0G1EPH9</accession>
<protein>
    <submittedName>
        <fullName evidence="2">Uncharacterized protein</fullName>
    </submittedName>
</protein>
<proteinExistence type="predicted"/>
<keyword evidence="1" id="KW-1133">Transmembrane helix</keyword>
<sequence length="73" mass="8165">MFRFIVGLVFFAAGPLVALSIANLATTDVEGTYAFCVAPIFWFFIWLSGFVIVKSLKPTSNQVYGSMVRPRKR</sequence>
<keyword evidence="1" id="KW-0812">Transmembrane</keyword>
<comment type="caution">
    <text evidence="2">The sequence shown here is derived from an EMBL/GenBank/DDBJ whole genome shotgun (WGS) entry which is preliminary data.</text>
</comment>
<organism evidence="2 3">
    <name type="scientific">candidate division WWE3 bacterium GW2011_GWB2_43_22</name>
    <dbReference type="NCBI Taxonomy" id="1619118"/>
    <lineage>
        <taxon>Bacteria</taxon>
        <taxon>Katanobacteria</taxon>
    </lineage>
</organism>